<organism evidence="1 2">
    <name type="scientific">[Candida] jaroonii</name>
    <dbReference type="NCBI Taxonomy" id="467808"/>
    <lineage>
        <taxon>Eukaryota</taxon>
        <taxon>Fungi</taxon>
        <taxon>Dikarya</taxon>
        <taxon>Ascomycota</taxon>
        <taxon>Saccharomycotina</taxon>
        <taxon>Pichiomycetes</taxon>
        <taxon>Debaryomycetaceae</taxon>
        <taxon>Yamadazyma</taxon>
    </lineage>
</organism>
<dbReference type="EMBL" id="CALSDN010000014">
    <property type="protein sequence ID" value="CAH6723289.1"/>
    <property type="molecule type" value="Genomic_DNA"/>
</dbReference>
<comment type="caution">
    <text evidence="1">The sequence shown here is derived from an EMBL/GenBank/DDBJ whole genome shotgun (WGS) entry which is preliminary data.</text>
</comment>
<evidence type="ECO:0000313" key="2">
    <source>
        <dbReference type="Proteomes" id="UP001152531"/>
    </source>
</evidence>
<dbReference type="Proteomes" id="UP001152531">
    <property type="component" value="Unassembled WGS sequence"/>
</dbReference>
<name>A0ACA9YDX4_9ASCO</name>
<evidence type="ECO:0000313" key="1">
    <source>
        <dbReference type="EMBL" id="CAH6723289.1"/>
    </source>
</evidence>
<reference evidence="1" key="1">
    <citation type="submission" date="2022-06" db="EMBL/GenBank/DDBJ databases">
        <authorList>
            <person name="Legras J.-L."/>
            <person name="Devillers H."/>
            <person name="Grondin C."/>
        </authorList>
    </citation>
    <scope>NUCLEOTIDE SEQUENCE</scope>
    <source>
        <strain evidence="1">CLIB 1444</strain>
    </source>
</reference>
<proteinExistence type="predicted"/>
<accession>A0ACA9YDX4</accession>
<sequence>MERFTFLDILRILSGILLINAVLSYWITSSTTWGYDGKYINPRYYWFQLGGQVNLTLAELSHYDGTDNRPIYVAINGSVYDVTSARHIYGPKGPYRFFSGKDAARAFVTGCFNKPDEFTYDLRGLDPEEARADVRKWQEFFGGNAKYWYVGVVQHEEITGDVPGECEHMKFPF</sequence>
<keyword evidence="2" id="KW-1185">Reference proteome</keyword>
<protein>
    <submittedName>
        <fullName evidence="1">Uncharacterized protein</fullName>
    </submittedName>
</protein>
<gene>
    <name evidence="1" type="ORF">CLIB1444_14S00760</name>
</gene>